<dbReference type="OMA" id="GWLCIAT"/>
<dbReference type="SUPFAM" id="SSF81383">
    <property type="entry name" value="F-box domain"/>
    <property type="match status" value="1"/>
</dbReference>
<organism evidence="2 3">
    <name type="scientific">Triticum turgidum subsp. durum</name>
    <name type="common">Durum wheat</name>
    <name type="synonym">Triticum durum</name>
    <dbReference type="NCBI Taxonomy" id="4567"/>
    <lineage>
        <taxon>Eukaryota</taxon>
        <taxon>Viridiplantae</taxon>
        <taxon>Streptophyta</taxon>
        <taxon>Embryophyta</taxon>
        <taxon>Tracheophyta</taxon>
        <taxon>Spermatophyta</taxon>
        <taxon>Magnoliopsida</taxon>
        <taxon>Liliopsida</taxon>
        <taxon>Poales</taxon>
        <taxon>Poaceae</taxon>
        <taxon>BOP clade</taxon>
        <taxon>Pooideae</taxon>
        <taxon>Triticodae</taxon>
        <taxon>Triticeae</taxon>
        <taxon>Triticinae</taxon>
        <taxon>Triticum</taxon>
    </lineage>
</organism>
<gene>
    <name evidence="2" type="ORF">TRITD_5Bv1G104710</name>
</gene>
<evidence type="ECO:0000259" key="1">
    <source>
        <dbReference type="PROSITE" id="PS50181"/>
    </source>
</evidence>
<dbReference type="InterPro" id="IPR036047">
    <property type="entry name" value="F-box-like_dom_sf"/>
</dbReference>
<keyword evidence="3" id="KW-1185">Reference proteome</keyword>
<dbReference type="PROSITE" id="PS50181">
    <property type="entry name" value="FBOX"/>
    <property type="match status" value="1"/>
</dbReference>
<dbReference type="Proteomes" id="UP000324705">
    <property type="component" value="Chromosome 5B"/>
</dbReference>
<dbReference type="InterPro" id="IPR001810">
    <property type="entry name" value="F-box_dom"/>
</dbReference>
<dbReference type="Pfam" id="PF23635">
    <property type="entry name" value="Beta-prop_AT5G49610-like"/>
    <property type="match status" value="1"/>
</dbReference>
<dbReference type="Gramene" id="TRITD5Bv1G104710.1">
    <property type="protein sequence ID" value="TRITD5Bv1G104710.1"/>
    <property type="gene ID" value="TRITD5Bv1G104710"/>
</dbReference>
<evidence type="ECO:0000313" key="3">
    <source>
        <dbReference type="Proteomes" id="UP000324705"/>
    </source>
</evidence>
<dbReference type="AlphaFoldDB" id="A0A9R0X6R2"/>
<dbReference type="Gene3D" id="1.20.1280.50">
    <property type="match status" value="1"/>
</dbReference>
<evidence type="ECO:0000313" key="2">
    <source>
        <dbReference type="EMBL" id="VAI31144.1"/>
    </source>
</evidence>
<dbReference type="EMBL" id="LT934120">
    <property type="protein sequence ID" value="VAI31144.1"/>
    <property type="molecule type" value="Genomic_DNA"/>
</dbReference>
<sequence length="411" mass="46299">MAMAGPSTTLPPPPPEKAVDVLPVDSLRNILRRLSLADLLRAALACHRWRRVAARCLPRTAPLLGHFYHPTATGLPPPLHSASKEIVIEAPAVFAPLDASAPNLSLDFAPEASRFVLHDCHQGLLLLEPLASLPKGILPRLLVIDPATRRRVLLPPPPRDTVPDDHRWRSCRHYVGSGLLSRAHPSKLCFEVVCISIDGGHPRAWVASVDDDQCRWRALPRTTDVEVSFDPWWFESRCVHAAGKLYWHICNSGRVLSLDPSTLHFSYLLAPKEMPRFGKFRIGETPDDGWMCIATVEDQLLRVWVRGETRCSDDGWYLEREMNLTKVYDSVPGLPKDKCLRIFSVWLSDMDAGYRQAVHQNDGVWALLLTSGHRQDRALAHQTWQGVWAPDVRLLPRVAACLPRSRELTFW</sequence>
<name>A0A9R0X6R2_TRITD</name>
<dbReference type="Pfam" id="PF12937">
    <property type="entry name" value="F-box-like"/>
    <property type="match status" value="1"/>
</dbReference>
<feature type="domain" description="F-box" evidence="1">
    <location>
        <begin position="16"/>
        <end position="71"/>
    </location>
</feature>
<dbReference type="PANTHER" id="PTHR33207">
    <property type="entry name" value="F-BOX DOMAIN CONTAINING PROTEIN-RELATED"/>
    <property type="match status" value="1"/>
</dbReference>
<reference evidence="2 3" key="1">
    <citation type="submission" date="2017-09" db="EMBL/GenBank/DDBJ databases">
        <authorList>
            <consortium name="International Durum Wheat Genome Sequencing Consortium (IDWGSC)"/>
            <person name="Milanesi L."/>
        </authorList>
    </citation>
    <scope>NUCLEOTIDE SEQUENCE [LARGE SCALE GENOMIC DNA]</scope>
    <source>
        <strain evidence="3">cv. Svevo</strain>
    </source>
</reference>
<proteinExistence type="predicted"/>
<accession>A0A9R0X6R2</accession>
<dbReference type="InterPro" id="IPR056594">
    <property type="entry name" value="AT5G49610-like_b-prop"/>
</dbReference>
<protein>
    <recommendedName>
        <fullName evidence="1">F-box domain-containing protein</fullName>
    </recommendedName>
</protein>